<organism evidence="2 3">
    <name type="scientific">Candidatus Finniella inopinata</name>
    <dbReference type="NCBI Taxonomy" id="1696036"/>
    <lineage>
        <taxon>Bacteria</taxon>
        <taxon>Pseudomonadati</taxon>
        <taxon>Pseudomonadota</taxon>
        <taxon>Alphaproteobacteria</taxon>
        <taxon>Holosporales</taxon>
        <taxon>Candidatus Paracaedibacteraceae</taxon>
        <taxon>Candidatus Finniella</taxon>
    </lineage>
</organism>
<dbReference type="RefSeq" id="WP_130153439.1">
    <property type="nucleotide sequence ID" value="NZ_SCFB01000003.1"/>
</dbReference>
<sequence length="166" mass="18149">MAFEAKQSDAQKKILEAHGQLTTVTQEQSNLESFLEKVTEQVNKTESLQTELKTLLEEISKKTEKPTTYFSQFYAVVASKVGSAIPERVSAAAASVSSAASSIIPDRVSSAWESLGEFFWSKHEKELTEFWSKNGKAITEIKGGLSALEESVKKMISDNASAAAPR</sequence>
<proteinExistence type="predicted"/>
<keyword evidence="3" id="KW-1185">Reference proteome</keyword>
<feature type="coiled-coil region" evidence="1">
    <location>
        <begin position="38"/>
        <end position="65"/>
    </location>
</feature>
<dbReference type="Proteomes" id="UP000293550">
    <property type="component" value="Unassembled WGS sequence"/>
</dbReference>
<dbReference type="EMBL" id="SCFB01000003">
    <property type="protein sequence ID" value="RZI46729.1"/>
    <property type="molecule type" value="Genomic_DNA"/>
</dbReference>
<evidence type="ECO:0000313" key="2">
    <source>
        <dbReference type="EMBL" id="RZI46729.1"/>
    </source>
</evidence>
<evidence type="ECO:0000256" key="1">
    <source>
        <dbReference type="SAM" id="Coils"/>
    </source>
</evidence>
<reference evidence="2 3" key="1">
    <citation type="submission" date="2018-10" db="EMBL/GenBank/DDBJ databases">
        <title>An updated phylogeny of the Alphaproteobacteria reveals that the parasitic Rickettsiales and Holosporales have independent origins.</title>
        <authorList>
            <person name="Munoz-Gomez S.A."/>
            <person name="Hess S."/>
            <person name="Burger G."/>
            <person name="Lang B.F."/>
            <person name="Susko E."/>
            <person name="Slamovits C.H."/>
            <person name="Roger A.J."/>
        </authorList>
    </citation>
    <scope>NUCLEOTIDE SEQUENCE [LARGE SCALE GENOMIC DNA]</scope>
    <source>
        <strain evidence="2">HOLO01</strain>
    </source>
</reference>
<accession>A0A4Q7DK96</accession>
<protein>
    <submittedName>
        <fullName evidence="2">Uncharacterized protein</fullName>
    </submittedName>
</protein>
<evidence type="ECO:0000313" key="3">
    <source>
        <dbReference type="Proteomes" id="UP000293550"/>
    </source>
</evidence>
<keyword evidence="1" id="KW-0175">Coiled coil</keyword>
<comment type="caution">
    <text evidence="2">The sequence shown here is derived from an EMBL/GenBank/DDBJ whole genome shotgun (WGS) entry which is preliminary data.</text>
</comment>
<gene>
    <name evidence="2" type="ORF">EQU50_01700</name>
</gene>
<name>A0A4Q7DK96_9PROT</name>
<dbReference type="AlphaFoldDB" id="A0A4Q7DK96"/>